<dbReference type="Gene3D" id="3.40.50.300">
    <property type="entry name" value="P-loop containing nucleotide triphosphate hydrolases"/>
    <property type="match status" value="1"/>
</dbReference>
<comment type="similarity">
    <text evidence="1">Belongs to the ABC transporter superfamily.</text>
</comment>
<feature type="region of interest" description="Disordered" evidence="5">
    <location>
        <begin position="1"/>
        <end position="22"/>
    </location>
</feature>
<dbReference type="InterPro" id="IPR003593">
    <property type="entry name" value="AAA+_ATPase"/>
</dbReference>
<dbReference type="Pfam" id="PF00005">
    <property type="entry name" value="ABC_tran"/>
    <property type="match status" value="1"/>
</dbReference>
<keyword evidence="3" id="KW-0547">Nucleotide-binding</keyword>
<evidence type="ECO:0000256" key="2">
    <source>
        <dbReference type="ARBA" id="ARBA00022448"/>
    </source>
</evidence>
<evidence type="ECO:0000256" key="4">
    <source>
        <dbReference type="ARBA" id="ARBA00022840"/>
    </source>
</evidence>
<accession>A0A937RIC1</accession>
<keyword evidence="8" id="KW-1185">Reference proteome</keyword>
<evidence type="ECO:0000313" key="7">
    <source>
        <dbReference type="EMBL" id="MBL7626903.1"/>
    </source>
</evidence>
<keyword evidence="4 7" id="KW-0067">ATP-binding</keyword>
<protein>
    <submittedName>
        <fullName evidence="7">ABC transporter ATP-binding protein</fullName>
    </submittedName>
</protein>
<dbReference type="EMBL" id="JAEACQ010000152">
    <property type="protein sequence ID" value="MBL7626903.1"/>
    <property type="molecule type" value="Genomic_DNA"/>
</dbReference>
<dbReference type="GO" id="GO:0140359">
    <property type="term" value="F:ABC-type transporter activity"/>
    <property type="evidence" value="ECO:0007669"/>
    <property type="project" value="InterPro"/>
</dbReference>
<dbReference type="InterPro" id="IPR015860">
    <property type="entry name" value="ABC_transpr_TagH-like"/>
</dbReference>
<proteinExistence type="inferred from homology"/>
<dbReference type="GO" id="GO:0016887">
    <property type="term" value="F:ATP hydrolysis activity"/>
    <property type="evidence" value="ECO:0007669"/>
    <property type="project" value="InterPro"/>
</dbReference>
<evidence type="ECO:0000313" key="8">
    <source>
        <dbReference type="Proteomes" id="UP000604475"/>
    </source>
</evidence>
<dbReference type="PROSITE" id="PS50893">
    <property type="entry name" value="ABC_TRANSPORTER_2"/>
    <property type="match status" value="1"/>
</dbReference>
<dbReference type="CDD" id="cd03220">
    <property type="entry name" value="ABC_KpsT_Wzt"/>
    <property type="match status" value="1"/>
</dbReference>
<dbReference type="GO" id="GO:0005524">
    <property type="term" value="F:ATP binding"/>
    <property type="evidence" value="ECO:0007669"/>
    <property type="project" value="UniProtKB-KW"/>
</dbReference>
<dbReference type="SUPFAM" id="SSF52540">
    <property type="entry name" value="P-loop containing nucleoside triphosphate hydrolases"/>
    <property type="match status" value="1"/>
</dbReference>
<evidence type="ECO:0000259" key="6">
    <source>
        <dbReference type="PROSITE" id="PS50893"/>
    </source>
</evidence>
<dbReference type="PANTHER" id="PTHR46743:SF2">
    <property type="entry name" value="TEICHOIC ACIDS EXPORT ATP-BINDING PROTEIN TAGH"/>
    <property type="match status" value="1"/>
</dbReference>
<evidence type="ECO:0000256" key="3">
    <source>
        <dbReference type="ARBA" id="ARBA00022741"/>
    </source>
</evidence>
<reference evidence="7" key="1">
    <citation type="submission" date="2020-12" db="EMBL/GenBank/DDBJ databases">
        <title>Genomic characterization of non-nitrogen-fixing Frankia strains.</title>
        <authorList>
            <person name="Carlos-Shanley C."/>
            <person name="Guerra T."/>
            <person name="Hahn D."/>
        </authorList>
    </citation>
    <scope>NUCLEOTIDE SEQUENCE</scope>
    <source>
        <strain evidence="7">CN6</strain>
    </source>
</reference>
<dbReference type="AlphaFoldDB" id="A0A937RIC1"/>
<evidence type="ECO:0000256" key="1">
    <source>
        <dbReference type="ARBA" id="ARBA00005417"/>
    </source>
</evidence>
<dbReference type="InterPro" id="IPR003439">
    <property type="entry name" value="ABC_transporter-like_ATP-bd"/>
</dbReference>
<feature type="compositionally biased region" description="Polar residues" evidence="5">
    <location>
        <begin position="264"/>
        <end position="289"/>
    </location>
</feature>
<dbReference type="PANTHER" id="PTHR46743">
    <property type="entry name" value="TEICHOIC ACIDS EXPORT ATP-BINDING PROTEIN TAGH"/>
    <property type="match status" value="1"/>
</dbReference>
<evidence type="ECO:0000256" key="5">
    <source>
        <dbReference type="SAM" id="MobiDB-lite"/>
    </source>
</evidence>
<dbReference type="InterPro" id="IPR050683">
    <property type="entry name" value="Bact_Polysacc_Export_ATP-bd"/>
</dbReference>
<name>A0A937RIC1_9ACTN</name>
<gene>
    <name evidence="7" type="ORF">I7412_06925</name>
</gene>
<dbReference type="Proteomes" id="UP000604475">
    <property type="component" value="Unassembled WGS sequence"/>
</dbReference>
<sequence>MSAGALPTGGASARGGTGATGPTVIRAQGVSKKFVSYHKRATSLKEMIVRRGGLSGEDFWALRDVNVEISRGQTVGLAGANGSGKSTLLKVLAGILRPTSGRVEVNGRIASLLELGAGFNGELSGRDNVYLNASLLGLTKRETDRLFDSIVDFAELRHKIDDEVKHYSSGQYVRLGFAVAVHVDPDILLVDEVLAVGDEAFQRKCLAKIDEFRSQGRTILFVTHSLDLIENMCDRVVVLESGRVIHDGAPAIGTKLLRQRLGSSPTEGSGAFSQATVRPETVTYSSTPGGPTEISYDPGDPLTITVGIEASAGCPPRVGVRCVAVGQHEIPIWVMETPAGGIPITPGFSFLDFTIDRLPALLGAFAVRVEVVDPTTGELITSRRFHDLFGISGSHAEGLVHVSYEARPRA</sequence>
<dbReference type="SMART" id="SM00382">
    <property type="entry name" value="AAA"/>
    <property type="match status" value="1"/>
</dbReference>
<feature type="region of interest" description="Disordered" evidence="5">
    <location>
        <begin position="264"/>
        <end position="294"/>
    </location>
</feature>
<dbReference type="GO" id="GO:0016020">
    <property type="term" value="C:membrane"/>
    <property type="evidence" value="ECO:0007669"/>
    <property type="project" value="InterPro"/>
</dbReference>
<organism evidence="7 8">
    <name type="scientific">Frankia nepalensis</name>
    <dbReference type="NCBI Taxonomy" id="1836974"/>
    <lineage>
        <taxon>Bacteria</taxon>
        <taxon>Bacillati</taxon>
        <taxon>Actinomycetota</taxon>
        <taxon>Actinomycetes</taxon>
        <taxon>Frankiales</taxon>
        <taxon>Frankiaceae</taxon>
        <taxon>Frankia</taxon>
    </lineage>
</organism>
<dbReference type="InterPro" id="IPR027417">
    <property type="entry name" value="P-loop_NTPase"/>
</dbReference>
<keyword evidence="2" id="KW-0813">Transport</keyword>
<comment type="caution">
    <text evidence="7">The sequence shown here is derived from an EMBL/GenBank/DDBJ whole genome shotgun (WGS) entry which is preliminary data.</text>
</comment>
<feature type="domain" description="ABC transporter" evidence="6">
    <location>
        <begin position="44"/>
        <end position="266"/>
    </location>
</feature>